<dbReference type="GO" id="GO:0016829">
    <property type="term" value="F:lyase activity"/>
    <property type="evidence" value="ECO:0007669"/>
    <property type="project" value="UniProtKB-KW"/>
</dbReference>
<dbReference type="SUPFAM" id="SSF102114">
    <property type="entry name" value="Radical SAM enzymes"/>
    <property type="match status" value="1"/>
</dbReference>
<evidence type="ECO:0000256" key="1">
    <source>
        <dbReference type="ARBA" id="ARBA00022723"/>
    </source>
</evidence>
<dbReference type="InterPro" id="IPR040086">
    <property type="entry name" value="MJ0683-like"/>
</dbReference>
<feature type="domain" description="Elp3/MiaA/NifB-like radical SAM core" evidence="4">
    <location>
        <begin position="23"/>
        <end position="246"/>
    </location>
</feature>
<keyword evidence="2" id="KW-0408">Iron</keyword>
<dbReference type="Gene3D" id="3.80.30.30">
    <property type="match status" value="1"/>
</dbReference>
<dbReference type="RefSeq" id="WP_072991889.1">
    <property type="nucleotide sequence ID" value="NZ_FQZB01000017.1"/>
</dbReference>
<keyword evidence="3" id="KW-0411">Iron-sulfur</keyword>
<keyword evidence="5" id="KW-0456">Lyase</keyword>
<gene>
    <name evidence="5" type="ORF">SAMN02745163_03840</name>
</gene>
<evidence type="ECO:0000313" key="6">
    <source>
        <dbReference type="Proteomes" id="UP000184310"/>
    </source>
</evidence>
<dbReference type="Proteomes" id="UP000184310">
    <property type="component" value="Unassembled WGS sequence"/>
</dbReference>
<dbReference type="PANTHER" id="PTHR43432">
    <property type="entry name" value="SLR0285 PROTEIN"/>
    <property type="match status" value="1"/>
</dbReference>
<dbReference type="InterPro" id="IPR007197">
    <property type="entry name" value="rSAM"/>
</dbReference>
<dbReference type="OrthoDB" id="9785699at2"/>
<dbReference type="PANTHER" id="PTHR43432:SF5">
    <property type="entry name" value="ELP3_MIAA_NIFB-LIKE RADICAL SAM CORE DOMAIN-CONTAINING PROTEIN"/>
    <property type="match status" value="1"/>
</dbReference>
<evidence type="ECO:0000256" key="2">
    <source>
        <dbReference type="ARBA" id="ARBA00023004"/>
    </source>
</evidence>
<proteinExistence type="predicted"/>
<protein>
    <submittedName>
        <fullName evidence="5">DNA repair photolyase</fullName>
    </submittedName>
</protein>
<keyword evidence="1" id="KW-0479">Metal-binding</keyword>
<dbReference type="SFLD" id="SFLDG01084">
    <property type="entry name" value="Uncharacterised_Radical_SAM_Su"/>
    <property type="match status" value="1"/>
</dbReference>
<dbReference type="Pfam" id="PF04055">
    <property type="entry name" value="Radical_SAM"/>
    <property type="match status" value="1"/>
</dbReference>
<dbReference type="AlphaFoldDB" id="A0A1M6SLF8"/>
<dbReference type="SFLD" id="SFLDS00029">
    <property type="entry name" value="Radical_SAM"/>
    <property type="match status" value="1"/>
</dbReference>
<evidence type="ECO:0000259" key="4">
    <source>
        <dbReference type="SMART" id="SM00729"/>
    </source>
</evidence>
<evidence type="ECO:0000313" key="5">
    <source>
        <dbReference type="EMBL" id="SHK45418.1"/>
    </source>
</evidence>
<evidence type="ECO:0000256" key="3">
    <source>
        <dbReference type="ARBA" id="ARBA00023014"/>
    </source>
</evidence>
<keyword evidence="6" id="KW-1185">Reference proteome</keyword>
<dbReference type="CDD" id="cd01335">
    <property type="entry name" value="Radical_SAM"/>
    <property type="match status" value="1"/>
</dbReference>
<organism evidence="5 6">
    <name type="scientific">Clostridium cavendishii DSM 21758</name>
    <dbReference type="NCBI Taxonomy" id="1121302"/>
    <lineage>
        <taxon>Bacteria</taxon>
        <taxon>Bacillati</taxon>
        <taxon>Bacillota</taxon>
        <taxon>Clostridia</taxon>
        <taxon>Eubacteriales</taxon>
        <taxon>Clostridiaceae</taxon>
        <taxon>Clostridium</taxon>
    </lineage>
</organism>
<dbReference type="EMBL" id="FQZB01000017">
    <property type="protein sequence ID" value="SHK45418.1"/>
    <property type="molecule type" value="Genomic_DNA"/>
</dbReference>
<sequence>MPKEIDAKALLSRNKSPSSWFGTNHLFNIYRGCEHHCIYCDSRSLCYKIDNFDELIVKRNSVDILRKELKSKRKKGVIGTGAMSDPYTKSEKEYLLTRGCLEVIAEYNYPIHITTKSNLILRDIDLLEEINKIYTSVAMTITTTDDNLASIVEPFAPSSSDRFKALGILSTLGICTSITMMPILPFIEDKEENILDIVNKADYYGVKYIVPWIGMSLRDRQRDHYYKQLDKNFPGIREKYEKKFGDRYRCSGVNARKLNYALLNACERYGISLKMPSYYSKKSSIHLNLINKN</sequence>
<dbReference type="GO" id="GO:0046872">
    <property type="term" value="F:metal ion binding"/>
    <property type="evidence" value="ECO:0007669"/>
    <property type="project" value="UniProtKB-KW"/>
</dbReference>
<dbReference type="GO" id="GO:0051536">
    <property type="term" value="F:iron-sulfur cluster binding"/>
    <property type="evidence" value="ECO:0007669"/>
    <property type="project" value="UniProtKB-KW"/>
</dbReference>
<dbReference type="InterPro" id="IPR006638">
    <property type="entry name" value="Elp3/MiaA/NifB-like_rSAM"/>
</dbReference>
<accession>A0A1M6SLF8</accession>
<dbReference type="SMART" id="SM00729">
    <property type="entry name" value="Elp3"/>
    <property type="match status" value="1"/>
</dbReference>
<reference evidence="5 6" key="1">
    <citation type="submission" date="2016-11" db="EMBL/GenBank/DDBJ databases">
        <authorList>
            <person name="Jaros S."/>
            <person name="Januszkiewicz K."/>
            <person name="Wedrychowicz H."/>
        </authorList>
    </citation>
    <scope>NUCLEOTIDE SEQUENCE [LARGE SCALE GENOMIC DNA]</scope>
    <source>
        <strain evidence="5 6">DSM 21758</strain>
    </source>
</reference>
<name>A0A1M6SLF8_9CLOT</name>
<dbReference type="InterPro" id="IPR058240">
    <property type="entry name" value="rSAM_sf"/>
</dbReference>